<evidence type="ECO:0000313" key="3">
    <source>
        <dbReference type="Proteomes" id="UP001597365"/>
    </source>
</evidence>
<comment type="caution">
    <text evidence="2">The sequence shown here is derived from an EMBL/GenBank/DDBJ whole genome shotgun (WGS) entry which is preliminary data.</text>
</comment>
<organism evidence="2 3">
    <name type="scientific">Streptomyces desertarenae</name>
    <dbReference type="NCBI Taxonomy" id="2666184"/>
    <lineage>
        <taxon>Bacteria</taxon>
        <taxon>Bacillati</taxon>
        <taxon>Actinomycetota</taxon>
        <taxon>Actinomycetes</taxon>
        <taxon>Kitasatosporales</taxon>
        <taxon>Streptomycetaceae</taxon>
        <taxon>Streptomyces</taxon>
    </lineage>
</organism>
<name>A0ABW4PTH2_9ACTN</name>
<dbReference type="RefSeq" id="WP_380905261.1">
    <property type="nucleotide sequence ID" value="NZ_JBHUFU010000038.1"/>
</dbReference>
<feature type="transmembrane region" description="Helical" evidence="1">
    <location>
        <begin position="7"/>
        <end position="28"/>
    </location>
</feature>
<reference evidence="3" key="1">
    <citation type="journal article" date="2019" name="Int. J. Syst. Evol. Microbiol.">
        <title>The Global Catalogue of Microorganisms (GCM) 10K type strain sequencing project: providing services to taxonomists for standard genome sequencing and annotation.</title>
        <authorList>
            <consortium name="The Broad Institute Genomics Platform"/>
            <consortium name="The Broad Institute Genome Sequencing Center for Infectious Disease"/>
            <person name="Wu L."/>
            <person name="Ma J."/>
        </authorList>
    </citation>
    <scope>NUCLEOTIDE SEQUENCE [LARGE SCALE GENOMIC DNA]</scope>
    <source>
        <strain evidence="3">CGMCC 4.7455</strain>
    </source>
</reference>
<sequence length="69" mass="7486">MTELQKNARVFPVLALIAFIAGVAFTVFTGRESAAFLFAASAVMFAVSWYFARASRDASTEQDDRSAST</sequence>
<dbReference type="EMBL" id="JBHUFU010000038">
    <property type="protein sequence ID" value="MFD1833420.1"/>
    <property type="molecule type" value="Genomic_DNA"/>
</dbReference>
<accession>A0ABW4PTH2</accession>
<gene>
    <name evidence="2" type="ORF">ACFSJS_27850</name>
</gene>
<proteinExistence type="predicted"/>
<keyword evidence="1" id="KW-1133">Transmembrane helix</keyword>
<keyword evidence="3" id="KW-1185">Reference proteome</keyword>
<feature type="transmembrane region" description="Helical" evidence="1">
    <location>
        <begin position="34"/>
        <end position="52"/>
    </location>
</feature>
<keyword evidence="1" id="KW-0472">Membrane</keyword>
<keyword evidence="1" id="KW-0812">Transmembrane</keyword>
<dbReference type="Proteomes" id="UP001597365">
    <property type="component" value="Unassembled WGS sequence"/>
</dbReference>
<evidence type="ECO:0000256" key="1">
    <source>
        <dbReference type="SAM" id="Phobius"/>
    </source>
</evidence>
<protein>
    <submittedName>
        <fullName evidence="2">Uncharacterized protein</fullName>
    </submittedName>
</protein>
<evidence type="ECO:0000313" key="2">
    <source>
        <dbReference type="EMBL" id="MFD1833420.1"/>
    </source>
</evidence>